<evidence type="ECO:0000313" key="3">
    <source>
        <dbReference type="Proteomes" id="UP000500953"/>
    </source>
</evidence>
<organism evidence="2 3">
    <name type="scientific">Nocardia terpenica</name>
    <dbReference type="NCBI Taxonomy" id="455432"/>
    <lineage>
        <taxon>Bacteria</taxon>
        <taxon>Bacillati</taxon>
        <taxon>Actinomycetota</taxon>
        <taxon>Actinomycetes</taxon>
        <taxon>Mycobacteriales</taxon>
        <taxon>Nocardiaceae</taxon>
        <taxon>Nocardia</taxon>
    </lineage>
</organism>
<reference evidence="2 3" key="1">
    <citation type="journal article" date="2019" name="ACS Chem. Biol.">
        <title>Identification and Mobilization of a Cryptic Antibiotic Biosynthesis Gene Locus from a Human-Pathogenic Nocardia Isolate.</title>
        <authorList>
            <person name="Herisse M."/>
            <person name="Ishida K."/>
            <person name="Porter J.L."/>
            <person name="Howden B."/>
            <person name="Hertweck C."/>
            <person name="Stinear T.P."/>
            <person name="Pidot S.J."/>
        </authorList>
    </citation>
    <scope>NUCLEOTIDE SEQUENCE [LARGE SCALE GENOMIC DNA]</scope>
    <source>
        <strain evidence="2 3">AUSMDU00012715</strain>
    </source>
</reference>
<feature type="transmembrane region" description="Helical" evidence="1">
    <location>
        <begin position="6"/>
        <end position="28"/>
    </location>
</feature>
<dbReference type="EMBL" id="CP046173">
    <property type="protein sequence ID" value="QIS19704.1"/>
    <property type="molecule type" value="Genomic_DNA"/>
</dbReference>
<name>A0A6G9Z2M1_9NOCA</name>
<keyword evidence="1" id="KW-0812">Transmembrane</keyword>
<sequence>MSDWVTLGLLLLASLAVSVVVYLVAVLWPQQPPKNRSVQEIRRRIEEEEADE</sequence>
<evidence type="ECO:0000256" key="1">
    <source>
        <dbReference type="SAM" id="Phobius"/>
    </source>
</evidence>
<dbReference type="RefSeq" id="WP_167486986.1">
    <property type="nucleotide sequence ID" value="NZ_CP046173.1"/>
</dbReference>
<protein>
    <submittedName>
        <fullName evidence="2">Uncharacterized protein</fullName>
    </submittedName>
</protein>
<keyword evidence="1" id="KW-0472">Membrane</keyword>
<gene>
    <name evidence="2" type="ORF">F6W96_16825</name>
</gene>
<dbReference type="Proteomes" id="UP000500953">
    <property type="component" value="Chromosome"/>
</dbReference>
<dbReference type="AlphaFoldDB" id="A0A6G9Z2M1"/>
<accession>A0A6G9Z2M1</accession>
<proteinExistence type="predicted"/>
<keyword evidence="1" id="KW-1133">Transmembrane helix</keyword>
<evidence type="ECO:0000313" key="2">
    <source>
        <dbReference type="EMBL" id="QIS19704.1"/>
    </source>
</evidence>